<dbReference type="AlphaFoldDB" id="A0A067S9K2"/>
<name>A0A067S9K2_GALM3</name>
<gene>
    <name evidence="3" type="ORF">GALMADRAFT_258262</name>
</gene>
<dbReference type="EMBL" id="KL142414">
    <property type="protein sequence ID" value="KDR67580.1"/>
    <property type="molecule type" value="Genomic_DNA"/>
</dbReference>
<evidence type="ECO:0000313" key="3">
    <source>
        <dbReference type="EMBL" id="KDR67580.1"/>
    </source>
</evidence>
<keyword evidence="1" id="KW-1133">Transmembrane helix</keyword>
<keyword evidence="1" id="KW-0812">Transmembrane</keyword>
<keyword evidence="4" id="KW-1185">Reference proteome</keyword>
<organism evidence="3 4">
    <name type="scientific">Galerina marginata (strain CBS 339.88)</name>
    <dbReference type="NCBI Taxonomy" id="685588"/>
    <lineage>
        <taxon>Eukaryota</taxon>
        <taxon>Fungi</taxon>
        <taxon>Dikarya</taxon>
        <taxon>Basidiomycota</taxon>
        <taxon>Agaricomycotina</taxon>
        <taxon>Agaricomycetes</taxon>
        <taxon>Agaricomycetidae</taxon>
        <taxon>Agaricales</taxon>
        <taxon>Agaricineae</taxon>
        <taxon>Strophariaceae</taxon>
        <taxon>Galerina</taxon>
    </lineage>
</organism>
<keyword evidence="1" id="KW-0472">Membrane</keyword>
<dbReference type="OrthoDB" id="5959761at2759"/>
<dbReference type="InterPro" id="IPR017853">
    <property type="entry name" value="GH"/>
</dbReference>
<feature type="transmembrane region" description="Helical" evidence="1">
    <location>
        <begin position="279"/>
        <end position="298"/>
    </location>
</feature>
<dbReference type="Pfam" id="PF11790">
    <property type="entry name" value="Glyco_hydro_cc"/>
    <property type="match status" value="1"/>
</dbReference>
<dbReference type="GO" id="GO:0009277">
    <property type="term" value="C:fungal-type cell wall"/>
    <property type="evidence" value="ECO:0007669"/>
    <property type="project" value="TreeGrafter"/>
</dbReference>
<dbReference type="PANTHER" id="PTHR34154">
    <property type="entry name" value="ALKALI-SENSITIVE LINKAGE PROTEIN 1"/>
    <property type="match status" value="1"/>
</dbReference>
<protein>
    <recommendedName>
        <fullName evidence="2">Asl1-like glycosyl hydrolase catalytic domain-containing protein</fullName>
    </recommendedName>
</protein>
<accession>A0A067S9K2</accession>
<dbReference type="GO" id="GO:0071966">
    <property type="term" value="P:fungal-type cell wall polysaccharide metabolic process"/>
    <property type="evidence" value="ECO:0007669"/>
    <property type="project" value="TreeGrafter"/>
</dbReference>
<evidence type="ECO:0000259" key="2">
    <source>
        <dbReference type="Pfam" id="PF11790"/>
    </source>
</evidence>
<dbReference type="STRING" id="685588.A0A067S9K2"/>
<feature type="domain" description="Asl1-like glycosyl hydrolase catalytic" evidence="2">
    <location>
        <begin position="18"/>
        <end position="255"/>
    </location>
</feature>
<dbReference type="InterPro" id="IPR024655">
    <property type="entry name" value="Asl1_glyco_hydro_catalytic"/>
</dbReference>
<dbReference type="Gene3D" id="3.20.20.80">
    <property type="entry name" value="Glycosidases"/>
    <property type="match status" value="1"/>
</dbReference>
<reference evidence="4" key="1">
    <citation type="journal article" date="2014" name="Proc. Natl. Acad. Sci. U.S.A.">
        <title>Extensive sampling of basidiomycete genomes demonstrates inadequacy of the white-rot/brown-rot paradigm for wood decay fungi.</title>
        <authorList>
            <person name="Riley R."/>
            <person name="Salamov A.A."/>
            <person name="Brown D.W."/>
            <person name="Nagy L.G."/>
            <person name="Floudas D."/>
            <person name="Held B.W."/>
            <person name="Levasseur A."/>
            <person name="Lombard V."/>
            <person name="Morin E."/>
            <person name="Otillar R."/>
            <person name="Lindquist E.A."/>
            <person name="Sun H."/>
            <person name="LaButti K.M."/>
            <person name="Schmutz J."/>
            <person name="Jabbour D."/>
            <person name="Luo H."/>
            <person name="Baker S.E."/>
            <person name="Pisabarro A.G."/>
            <person name="Walton J.D."/>
            <person name="Blanchette R.A."/>
            <person name="Henrissat B."/>
            <person name="Martin F."/>
            <person name="Cullen D."/>
            <person name="Hibbett D.S."/>
            <person name="Grigoriev I.V."/>
        </authorList>
    </citation>
    <scope>NUCLEOTIDE SEQUENCE [LARGE SCALE GENOMIC DNA]</scope>
    <source>
        <strain evidence="4">CBS 339.88</strain>
    </source>
</reference>
<evidence type="ECO:0000313" key="4">
    <source>
        <dbReference type="Proteomes" id="UP000027222"/>
    </source>
</evidence>
<dbReference type="SUPFAM" id="SSF51445">
    <property type="entry name" value="(Trans)glycosidases"/>
    <property type="match status" value="1"/>
</dbReference>
<dbReference type="InterPro" id="IPR053183">
    <property type="entry name" value="ASL1"/>
</dbReference>
<evidence type="ECO:0000256" key="1">
    <source>
        <dbReference type="SAM" id="Phobius"/>
    </source>
</evidence>
<proteinExistence type="predicted"/>
<dbReference type="Proteomes" id="UP000027222">
    <property type="component" value="Unassembled WGS sequence"/>
</dbReference>
<dbReference type="PANTHER" id="PTHR34154:SF3">
    <property type="entry name" value="ALKALI-SENSITIVE LINKAGE PROTEIN 1"/>
    <property type="match status" value="1"/>
</dbReference>
<sequence length="299" mass="33377">MPSSHLQTRSVTNTSKAGLAWPNADSVDISQFGSTGKISWYYTWSPFPTDSNFEFVPMFWGTKSIDQFSSTIQQTLSNKRMNVTAILGMNEPEQAGQSNLTAQEGVQLWQTYVQPLHGMGLRLGSPAPSSAPSGKVWLQDFFTACGTNCTVDFIAMHWYGTNATQFISYLQDYHDTFQKPLWVTEWSCQNYVNLQDQCSADEIVQFLNTTQSFMDSADFVERYSWFGAMPNTQGVNPADALLDNKGRINALGQQYIGVQGNQTNSSNPNIIISRGLSLFPFYSLVTVVFGVIQVAFFML</sequence>
<dbReference type="HOGENOM" id="CLU_040908_6_2_1"/>